<sequence>MSTDEVSNAPNNSPPLKCSCSSIGIQCSPPPVYENIMHHENLMDSICCSTAAANQPIKDCNEERKVIDLTINIYDVDKTNARSKKYVLILIYKNKIRTPLVFFAPCTISKGP</sequence>
<name>A0A0N4UL87_DRAME</name>
<evidence type="ECO:0000313" key="4">
    <source>
        <dbReference type="WBParaSite" id="DME_0000854901-mRNA-1"/>
    </source>
</evidence>
<evidence type="ECO:0000313" key="1">
    <source>
        <dbReference type="EMBL" id="VDN52532.1"/>
    </source>
</evidence>
<dbReference type="AlphaFoldDB" id="A0A0N4UL87"/>
<accession>A0A0N4UL87</accession>
<evidence type="ECO:0000313" key="2">
    <source>
        <dbReference type="Proteomes" id="UP000038040"/>
    </source>
</evidence>
<reference evidence="1 3" key="2">
    <citation type="submission" date="2018-11" db="EMBL/GenBank/DDBJ databases">
        <authorList>
            <consortium name="Pathogen Informatics"/>
        </authorList>
    </citation>
    <scope>NUCLEOTIDE SEQUENCE [LARGE SCALE GENOMIC DNA]</scope>
</reference>
<proteinExistence type="predicted"/>
<keyword evidence="3" id="KW-1185">Reference proteome</keyword>
<organism evidence="2 4">
    <name type="scientific">Dracunculus medinensis</name>
    <name type="common">Guinea worm</name>
    <dbReference type="NCBI Taxonomy" id="318479"/>
    <lineage>
        <taxon>Eukaryota</taxon>
        <taxon>Metazoa</taxon>
        <taxon>Ecdysozoa</taxon>
        <taxon>Nematoda</taxon>
        <taxon>Chromadorea</taxon>
        <taxon>Rhabditida</taxon>
        <taxon>Spirurina</taxon>
        <taxon>Dracunculoidea</taxon>
        <taxon>Dracunculidae</taxon>
        <taxon>Dracunculus</taxon>
    </lineage>
</organism>
<reference evidence="4" key="1">
    <citation type="submission" date="2017-02" db="UniProtKB">
        <authorList>
            <consortium name="WormBaseParasite"/>
        </authorList>
    </citation>
    <scope>IDENTIFICATION</scope>
</reference>
<evidence type="ECO:0000313" key="3">
    <source>
        <dbReference type="Proteomes" id="UP000274756"/>
    </source>
</evidence>
<dbReference type="Proteomes" id="UP000038040">
    <property type="component" value="Unplaced"/>
</dbReference>
<gene>
    <name evidence="1" type="ORF">DME_LOCUS2505</name>
</gene>
<dbReference type="WBParaSite" id="DME_0000854901-mRNA-1">
    <property type="protein sequence ID" value="DME_0000854901-mRNA-1"/>
    <property type="gene ID" value="DME_0000854901"/>
</dbReference>
<dbReference type="EMBL" id="UYYG01000064">
    <property type="protein sequence ID" value="VDN52532.1"/>
    <property type="molecule type" value="Genomic_DNA"/>
</dbReference>
<dbReference type="Proteomes" id="UP000274756">
    <property type="component" value="Unassembled WGS sequence"/>
</dbReference>
<protein>
    <submittedName>
        <fullName evidence="4">Protein YLS3-like</fullName>
    </submittedName>
</protein>